<feature type="region of interest" description="Disordered" evidence="4">
    <location>
        <begin position="1488"/>
        <end position="1563"/>
    </location>
</feature>
<feature type="region of interest" description="Disordered" evidence="4">
    <location>
        <begin position="1176"/>
        <end position="1238"/>
    </location>
</feature>
<keyword evidence="2" id="KW-0863">Zinc-finger</keyword>
<feature type="compositionally biased region" description="Basic and acidic residues" evidence="4">
    <location>
        <begin position="570"/>
        <end position="582"/>
    </location>
</feature>
<reference evidence="6" key="2">
    <citation type="submission" date="2019-07" db="EMBL/GenBank/DDBJ databases">
        <authorList>
            <person name="Yang Y."/>
            <person name="Bocs S."/>
            <person name="Baudouin L."/>
        </authorList>
    </citation>
    <scope>NUCLEOTIDE SEQUENCE</scope>
    <source>
        <tissue evidence="6">Spear leaf of Hainan Tall coconut</tissue>
    </source>
</reference>
<feature type="compositionally biased region" description="Polar residues" evidence="4">
    <location>
        <begin position="1309"/>
        <end position="1323"/>
    </location>
</feature>
<feature type="compositionally biased region" description="Polar residues" evidence="4">
    <location>
        <begin position="1135"/>
        <end position="1149"/>
    </location>
</feature>
<evidence type="ECO:0000256" key="2">
    <source>
        <dbReference type="ARBA" id="ARBA00022771"/>
    </source>
</evidence>
<feature type="region of interest" description="Disordered" evidence="4">
    <location>
        <begin position="1034"/>
        <end position="1057"/>
    </location>
</feature>
<evidence type="ECO:0000313" key="6">
    <source>
        <dbReference type="EMBL" id="KAG1371227.1"/>
    </source>
</evidence>
<feature type="region of interest" description="Disordered" evidence="4">
    <location>
        <begin position="1386"/>
        <end position="1406"/>
    </location>
</feature>
<sequence length="1807" mass="198728">MPSVRRRDEGRKEVWLGFGGMEENELEEGEAFSEQEEEDDSCIDPDIALSYIDDKIQDVLGHFQKDFEGGVSAENLGAKFGGYGSFLPTYQRSPSILSQPKSPSRAPNHNAARSPYAPSFEGTRKNPSIQMGSSHSTNNTASAPPLGNSSKKDMGMSTHNNEEPNPQHDSMNKPFNGSDRKTLKVRIKVGPDNMLAKNNAAIYSGLGLDMSPSSSLEDSPDWNGGLSVQFHHMPDESPRTILQMMTCSPVPGVILLSPLQVSLFQLMEKDSAFIKNKTGMLYEGVPDKCAVSGDLTLPVIDVKGYNEKKRKSSEKRGKSTEMKNLRYKDDIRTILNREIDIETPAGQELVSDALNIPMLSALKDADRQTERQIVRDSVKGVAGMLDHSKEPNKITVKERIPSPDLVRDKQMESVESMENNAVGNLGSETTYSKGKVNSKIIMAEEDLEERNTSSHRGTSFDLQREDRSKVEKSYDLVNANSNIVKGRKEHMAGPVNQIKQISSQKVTSCEQEGEKIFQGKNQLFEGKRKLKGSQTDAASLVELSKDNLSGQSSASSKEKKKKNSHTKPNYSEKKSKVSKSRIDLSKGSITEFRDDATGYDINQEQLEIGTGLPDFHDKDKLKIQNYEHKNEPFTSTETSKGRSGVKKVDNPPVSDVSVNESASMSLMGNAPTSGAATAAHAPVVIEENWVCCDICQQWRLLPYGTNPDHLPKNWQCSLLNWLPGMNSCKFSEEETTKALNALYLIPVPESGASLGGHHGVAASSITSNNALHLNQKLEHNVQSVPAIGKKKTGPKDASCVLNRSTQVSNPVKGKQLASNKNRSLNDVNQYVSETNSSDKAGLSHVSKSNDFTAEKQKQKQKGKHKNLGCYSNGGDFIERSEKHSKPKSKREVDRNDFIEFKKIKKEGSHYSVKDCYPDHDIAGKAGTYMVDGLSTKVVNDLQKHCDASFLSKDLRCKSKGSLSTSSKRLNDEVQFVPNGEIKEQFSASDVEKSKKLDLTAKKRKLKEWQDDQHNHERQAIVNEVLSETEMLKLKKGRVSKSEGKKSSTGRMDKKGSSTRIVLPASREHLSDGLVEEGRYAAGKVHQLGLCQENATSGQVLDFVDPLKRDIAYAQTSAAATSSSSKVSSSHKSKANFQETKGSPVESVSSSPLRFLNSEKLFNKANSVVKDDALNVASSNLGSPKRCSDSEADGGSDRSGRRRKETACSAKQQPTENHRAVESGVQNPVRGPFYHQDRETNKLPHGKAAVGMHLKRVGHDGLSPTKFEEINMVSATRNLMDQHGEYPYGHPYKDGIQDLEQLNKHRHVNGSGQQKSGMNSSSSRFNERHMSSKSDLDNGKLKVSGVSSGNKDLYSMKGGSGCQQTFDLDSHQHSTYLEDLRDRNYNFPEKDEKDISGKKGSATRCSAAKRDNGIQENLDTHGPSMLYNQRKDLDSRVAVLGARCSKSNIQDGLQLASSYNDEKPSHSIISNLIDQGELPAKIGKMHSVLSSGDKQETHSRSPQNSSPVKGSRSELPSKDAGNTGASKASKQSRQHDIQNGVHHNSLRQATPNGPDTSSPIRKDSHSTANIVMKEARDLKHTANRLKSEGLELESTSLYFQAALKFLHCASLMEPLSFDSAKQGDASRSMQMYFETAKLCEFCAHEYERCKEMAAAALAYKCVEVAYLKSAYYKYPSASKDQHELQTQILQPGESPSSSSSDVDNLNNQATLGKSASARGVDSPQVAGTHAIAARNHPHVMRLLSYTNDLNCAFEATRKSQIAIAAASVSLEEERADGVSNVREVLDFNFHNVEGLLQLVRFSMESIGR</sequence>
<dbReference type="PROSITE" id="PS51050">
    <property type="entry name" value="ZF_CW"/>
    <property type="match status" value="1"/>
</dbReference>
<dbReference type="Pfam" id="PF24756">
    <property type="entry name" value="THD_CWZF3-5-7"/>
    <property type="match status" value="1"/>
</dbReference>
<organism evidence="6 7">
    <name type="scientific">Cocos nucifera</name>
    <name type="common">Coconut palm</name>
    <dbReference type="NCBI Taxonomy" id="13894"/>
    <lineage>
        <taxon>Eukaryota</taxon>
        <taxon>Viridiplantae</taxon>
        <taxon>Streptophyta</taxon>
        <taxon>Embryophyta</taxon>
        <taxon>Tracheophyta</taxon>
        <taxon>Spermatophyta</taxon>
        <taxon>Magnoliopsida</taxon>
        <taxon>Liliopsida</taxon>
        <taxon>Arecaceae</taxon>
        <taxon>Arecoideae</taxon>
        <taxon>Cocoseae</taxon>
        <taxon>Attaleinae</taxon>
        <taxon>Cocos</taxon>
    </lineage>
</organism>
<comment type="caution">
    <text evidence="6">The sequence shown here is derived from an EMBL/GenBank/DDBJ whole genome shotgun (WGS) entry which is preliminary data.</text>
</comment>
<dbReference type="Gene3D" id="3.30.40.100">
    <property type="match status" value="1"/>
</dbReference>
<feature type="compositionally biased region" description="Polar residues" evidence="4">
    <location>
        <begin position="125"/>
        <end position="142"/>
    </location>
</feature>
<feature type="compositionally biased region" description="Basic and acidic residues" evidence="4">
    <location>
        <begin position="1386"/>
        <end position="1396"/>
    </location>
</feature>
<feature type="region of interest" description="Disordered" evidence="4">
    <location>
        <begin position="1117"/>
        <end position="1149"/>
    </location>
</feature>
<proteinExistence type="predicted"/>
<dbReference type="InterPro" id="IPR055300">
    <property type="entry name" value="CWZF3/5/7"/>
</dbReference>
<feature type="region of interest" description="Disordered" evidence="4">
    <location>
        <begin position="783"/>
        <end position="892"/>
    </location>
</feature>
<feature type="compositionally biased region" description="Basic and acidic residues" evidence="4">
    <location>
        <begin position="1039"/>
        <end position="1055"/>
    </location>
</feature>
<keyword evidence="3" id="KW-0862">Zinc</keyword>
<evidence type="ECO:0000256" key="1">
    <source>
        <dbReference type="ARBA" id="ARBA00022723"/>
    </source>
</evidence>
<keyword evidence="7" id="KW-1185">Reference proteome</keyword>
<feature type="region of interest" description="Disordered" evidence="4">
    <location>
        <begin position="18"/>
        <end position="40"/>
    </location>
</feature>
<feature type="compositionally biased region" description="Low complexity" evidence="4">
    <location>
        <begin position="1117"/>
        <end position="1127"/>
    </location>
</feature>
<evidence type="ECO:0000256" key="4">
    <source>
        <dbReference type="SAM" id="MobiDB-lite"/>
    </source>
</evidence>
<feature type="compositionally biased region" description="Acidic residues" evidence="4">
    <location>
        <begin position="22"/>
        <end position="40"/>
    </location>
</feature>
<dbReference type="InterPro" id="IPR056406">
    <property type="entry name" value="THD_CWZF3/5/7"/>
</dbReference>
<feature type="compositionally biased region" description="Polar residues" evidence="4">
    <location>
        <begin position="94"/>
        <end position="107"/>
    </location>
</feature>
<dbReference type="PANTHER" id="PTHR46524">
    <property type="entry name" value="CW-TYPE ZINC FINGER"/>
    <property type="match status" value="1"/>
</dbReference>
<feature type="region of interest" description="Disordered" evidence="4">
    <location>
        <begin position="541"/>
        <end position="582"/>
    </location>
</feature>
<dbReference type="Pfam" id="PF07496">
    <property type="entry name" value="zf-CW"/>
    <property type="match status" value="1"/>
</dbReference>
<feature type="region of interest" description="Disordered" evidence="4">
    <location>
        <begin position="94"/>
        <end position="178"/>
    </location>
</feature>
<evidence type="ECO:0000259" key="5">
    <source>
        <dbReference type="PROSITE" id="PS51050"/>
    </source>
</evidence>
<name>A0A8K0NDY2_COCNU</name>
<dbReference type="OrthoDB" id="757982at2759"/>
<feature type="region of interest" description="Disordered" evidence="4">
    <location>
        <begin position="446"/>
        <end position="469"/>
    </location>
</feature>
<evidence type="ECO:0000313" key="7">
    <source>
        <dbReference type="Proteomes" id="UP000797356"/>
    </source>
</evidence>
<keyword evidence="1" id="KW-0479">Metal-binding</keyword>
<dbReference type="Proteomes" id="UP000797356">
    <property type="component" value="Chromosome 16"/>
</dbReference>
<feature type="region of interest" description="Disordered" evidence="4">
    <location>
        <begin position="1307"/>
        <end position="1343"/>
    </location>
</feature>
<dbReference type="GO" id="GO:0008270">
    <property type="term" value="F:zinc ion binding"/>
    <property type="evidence" value="ECO:0007669"/>
    <property type="project" value="UniProtKB-KW"/>
</dbReference>
<dbReference type="InterPro" id="IPR011124">
    <property type="entry name" value="Znf_CW"/>
</dbReference>
<feature type="region of interest" description="Disordered" evidence="4">
    <location>
        <begin position="632"/>
        <end position="657"/>
    </location>
</feature>
<feature type="compositionally biased region" description="Polar residues" evidence="4">
    <location>
        <begin position="816"/>
        <end position="838"/>
    </location>
</feature>
<feature type="domain" description="CW-type" evidence="5">
    <location>
        <begin position="683"/>
        <end position="736"/>
    </location>
</feature>
<evidence type="ECO:0000256" key="3">
    <source>
        <dbReference type="ARBA" id="ARBA00022833"/>
    </source>
</evidence>
<feature type="region of interest" description="Disordered" evidence="4">
    <location>
        <begin position="1682"/>
        <end position="1706"/>
    </location>
</feature>
<dbReference type="EMBL" id="CM017887">
    <property type="protein sequence ID" value="KAG1371227.1"/>
    <property type="molecule type" value="Genomic_DNA"/>
</dbReference>
<protein>
    <recommendedName>
        <fullName evidence="5">CW-type domain-containing protein</fullName>
    </recommendedName>
</protein>
<feature type="compositionally biased region" description="Basic and acidic residues" evidence="4">
    <location>
        <begin position="876"/>
        <end position="892"/>
    </location>
</feature>
<feature type="compositionally biased region" description="Basic and acidic residues" evidence="4">
    <location>
        <begin position="150"/>
        <end position="166"/>
    </location>
</feature>
<accession>A0A8K0NDY2</accession>
<gene>
    <name evidence="6" type="ORF">COCNU_16G003210</name>
</gene>
<feature type="compositionally biased region" description="Basic and acidic residues" evidence="4">
    <location>
        <begin position="1324"/>
        <end position="1339"/>
    </location>
</feature>
<dbReference type="PANTHER" id="PTHR46524:SF7">
    <property type="entry name" value="CW-TYPE ZINC FINGER"/>
    <property type="match status" value="1"/>
</dbReference>
<reference evidence="6" key="1">
    <citation type="journal article" date="2017" name="Gigascience">
        <title>The genome draft of coconut (Cocos nucifera).</title>
        <authorList>
            <person name="Xiao Y."/>
            <person name="Xu P."/>
            <person name="Fan H."/>
            <person name="Baudouin L."/>
            <person name="Xia W."/>
            <person name="Bocs S."/>
            <person name="Xu J."/>
            <person name="Li Q."/>
            <person name="Guo A."/>
            <person name="Zhou L."/>
            <person name="Li J."/>
            <person name="Wu Y."/>
            <person name="Ma Z."/>
            <person name="Armero A."/>
            <person name="Issali A.E."/>
            <person name="Liu N."/>
            <person name="Peng M."/>
            <person name="Yang Y."/>
        </authorList>
    </citation>
    <scope>NUCLEOTIDE SEQUENCE</scope>
    <source>
        <tissue evidence="6">Spear leaf of Hainan Tall coconut</tissue>
    </source>
</reference>
<feature type="compositionally biased region" description="Polar residues" evidence="4">
    <location>
        <begin position="1545"/>
        <end position="1558"/>
    </location>
</feature>